<gene>
    <name evidence="2" type="ORF">AXG93_810s1050</name>
</gene>
<feature type="region of interest" description="Disordered" evidence="1">
    <location>
        <begin position="1"/>
        <end position="30"/>
    </location>
</feature>
<dbReference type="Proteomes" id="UP000077202">
    <property type="component" value="Unassembled WGS sequence"/>
</dbReference>
<keyword evidence="3" id="KW-1185">Reference proteome</keyword>
<name>A0A176W9R0_MARPO</name>
<feature type="compositionally biased region" description="Basic and acidic residues" evidence="1">
    <location>
        <begin position="1"/>
        <end position="12"/>
    </location>
</feature>
<accession>A0A176W9R0</accession>
<organism evidence="2 3">
    <name type="scientific">Marchantia polymorpha subsp. ruderalis</name>
    <dbReference type="NCBI Taxonomy" id="1480154"/>
    <lineage>
        <taxon>Eukaryota</taxon>
        <taxon>Viridiplantae</taxon>
        <taxon>Streptophyta</taxon>
        <taxon>Embryophyta</taxon>
        <taxon>Marchantiophyta</taxon>
        <taxon>Marchantiopsida</taxon>
        <taxon>Marchantiidae</taxon>
        <taxon>Marchantiales</taxon>
        <taxon>Marchantiaceae</taxon>
        <taxon>Marchantia</taxon>
    </lineage>
</organism>
<evidence type="ECO:0000313" key="2">
    <source>
        <dbReference type="EMBL" id="OAE29764.1"/>
    </source>
</evidence>
<evidence type="ECO:0000256" key="1">
    <source>
        <dbReference type="SAM" id="MobiDB-lite"/>
    </source>
</evidence>
<comment type="caution">
    <text evidence="2">The sequence shown here is derived from an EMBL/GenBank/DDBJ whole genome shotgun (WGS) entry which is preliminary data.</text>
</comment>
<protein>
    <submittedName>
        <fullName evidence="2">Uncharacterized protein</fullName>
    </submittedName>
</protein>
<dbReference type="EMBL" id="LVLJ01001429">
    <property type="protein sequence ID" value="OAE29764.1"/>
    <property type="molecule type" value="Genomic_DNA"/>
</dbReference>
<sequence length="144" mass="16425">MEEDVEPTKERTATVGGTVVDFPEISSPPPLEEEIRTKVEKKASQEESQELVVSFLDFLQDSVVPLLKYLDEKREKYVVPKKANLEKRDHYNAAELAVKEKECRAEKERSAEEVVIDDYVAVEGVADKSRKDRGDVSTVERRDN</sequence>
<evidence type="ECO:0000313" key="3">
    <source>
        <dbReference type="Proteomes" id="UP000077202"/>
    </source>
</evidence>
<proteinExistence type="predicted"/>
<reference evidence="2" key="1">
    <citation type="submission" date="2016-03" db="EMBL/GenBank/DDBJ databases">
        <title>Mechanisms controlling the formation of the plant cell surface in tip-growing cells are functionally conserved among land plants.</title>
        <authorList>
            <person name="Honkanen S."/>
            <person name="Jones V.A."/>
            <person name="Morieri G."/>
            <person name="Champion C."/>
            <person name="Hetherington A.J."/>
            <person name="Kelly S."/>
            <person name="Saint-Marcoux D."/>
            <person name="Proust H."/>
            <person name="Prescott H."/>
            <person name="Dolan L."/>
        </authorList>
    </citation>
    <scope>NUCLEOTIDE SEQUENCE [LARGE SCALE GENOMIC DNA]</scope>
    <source>
        <tissue evidence="2">Whole gametophyte</tissue>
    </source>
</reference>
<dbReference type="AlphaFoldDB" id="A0A176W9R0"/>